<reference evidence="6 10" key="2">
    <citation type="submission" date="2024-07" db="EMBL/GenBank/DDBJ databases">
        <authorList>
            <person name="Akdeniz Z."/>
        </authorList>
    </citation>
    <scope>NUCLEOTIDE SEQUENCE [LARGE SCALE GENOMIC DNA]</scope>
</reference>
<name>A0AA86PEQ6_9EUKA</name>
<comment type="caution">
    <text evidence="3">The sequence shown here is derived from an EMBL/GenBank/DDBJ whole genome shotgun (WGS) entry which is preliminary data.</text>
</comment>
<organism evidence="3">
    <name type="scientific">Hexamita inflata</name>
    <dbReference type="NCBI Taxonomy" id="28002"/>
    <lineage>
        <taxon>Eukaryota</taxon>
        <taxon>Metamonada</taxon>
        <taxon>Diplomonadida</taxon>
        <taxon>Hexamitidae</taxon>
        <taxon>Hexamitinae</taxon>
        <taxon>Hexamita</taxon>
    </lineage>
</organism>
<dbReference type="EMBL" id="CAXDID020000087">
    <property type="protein sequence ID" value="CAL6020840.1"/>
    <property type="molecule type" value="Genomic_DNA"/>
</dbReference>
<evidence type="ECO:0000313" key="6">
    <source>
        <dbReference type="EMBL" id="CAL6020835.1"/>
    </source>
</evidence>
<proteinExistence type="predicted"/>
<dbReference type="InterPro" id="IPR009057">
    <property type="entry name" value="Homeodomain-like_sf"/>
</dbReference>
<dbReference type="EMBL" id="CAXDID020000087">
    <property type="protein sequence ID" value="CAL6020835.1"/>
    <property type="molecule type" value="Genomic_DNA"/>
</dbReference>
<dbReference type="EMBL" id="CATOUU010000843">
    <property type="protein sequence ID" value="CAI9953986.1"/>
    <property type="molecule type" value="Genomic_DNA"/>
</dbReference>
<dbReference type="GO" id="GO:0003677">
    <property type="term" value="F:DNA binding"/>
    <property type="evidence" value="ECO:0007669"/>
    <property type="project" value="UniProtKB-KW"/>
</dbReference>
<sequence length="126" mass="15375">MPKIFSQQFKDQLYHYVRSDKRTHKKQNVSSDKSREQKTQYHKWSQSEEVKLAQLISQFSTDWDLLHCQYFRNLSIIQLKNKYRELTCEYNLYLNSQRLQKENESSNNLSETKELASQLQRLFNFE</sequence>
<evidence type="ECO:0000313" key="7">
    <source>
        <dbReference type="EMBL" id="CAL6020840.1"/>
    </source>
</evidence>
<evidence type="ECO:0000256" key="1">
    <source>
        <dbReference type="SAM" id="MobiDB-lite"/>
    </source>
</evidence>
<dbReference type="EMBL" id="CAXDID020000222">
    <property type="protein sequence ID" value="CAL6058672.1"/>
    <property type="molecule type" value="Genomic_DNA"/>
</dbReference>
<evidence type="ECO:0000313" key="10">
    <source>
        <dbReference type="Proteomes" id="UP001642409"/>
    </source>
</evidence>
<dbReference type="EMBL" id="CATOUU010000843">
    <property type="protein sequence ID" value="CAI9953995.1"/>
    <property type="molecule type" value="Genomic_DNA"/>
</dbReference>
<dbReference type="SUPFAM" id="SSF46689">
    <property type="entry name" value="Homeodomain-like"/>
    <property type="match status" value="1"/>
</dbReference>
<dbReference type="EMBL" id="CAXDID020000222">
    <property type="protein sequence ID" value="CAL6058654.1"/>
    <property type="molecule type" value="Genomic_DNA"/>
</dbReference>
<gene>
    <name evidence="2" type="ORF">HINF_LOCUS24832</name>
    <name evidence="3" type="ORF">HINF_LOCUS24837</name>
    <name evidence="6" type="ORF">HINF_LOCUS27856</name>
    <name evidence="7" type="ORF">HINF_LOCUS27861</name>
    <name evidence="4" type="ORF">HINF_LOCUS41631</name>
    <name evidence="5" type="ORF">HINF_LOCUS41640</name>
    <name evidence="8" type="ORF">HINF_LOCUS48373</name>
    <name evidence="9" type="ORF">HINF_LOCUS48382</name>
</gene>
<protein>
    <submittedName>
        <fullName evidence="3">Myb-like DNA-binding domain-containing protein</fullName>
    </submittedName>
    <submittedName>
        <fullName evidence="6">Myb-like_DNA-binding domain-containing protein</fullName>
    </submittedName>
</protein>
<dbReference type="Proteomes" id="UP001642409">
    <property type="component" value="Unassembled WGS sequence"/>
</dbReference>
<keyword evidence="3" id="KW-0238">DNA-binding</keyword>
<evidence type="ECO:0000313" key="9">
    <source>
        <dbReference type="EMBL" id="CAL6058672.1"/>
    </source>
</evidence>
<reference evidence="3" key="1">
    <citation type="submission" date="2023-06" db="EMBL/GenBank/DDBJ databases">
        <authorList>
            <person name="Kurt Z."/>
        </authorList>
    </citation>
    <scope>NUCLEOTIDE SEQUENCE</scope>
</reference>
<dbReference type="EMBL" id="CATOUU010000644">
    <property type="protein sequence ID" value="CAI9937187.1"/>
    <property type="molecule type" value="Genomic_DNA"/>
</dbReference>
<dbReference type="EMBL" id="CATOUU010000644">
    <property type="protein sequence ID" value="CAI9937192.1"/>
    <property type="molecule type" value="Genomic_DNA"/>
</dbReference>
<evidence type="ECO:0000313" key="4">
    <source>
        <dbReference type="EMBL" id="CAI9953986.1"/>
    </source>
</evidence>
<evidence type="ECO:0000313" key="8">
    <source>
        <dbReference type="EMBL" id="CAL6058654.1"/>
    </source>
</evidence>
<evidence type="ECO:0000313" key="2">
    <source>
        <dbReference type="EMBL" id="CAI9937187.1"/>
    </source>
</evidence>
<accession>A0AA86PEQ6</accession>
<evidence type="ECO:0000313" key="5">
    <source>
        <dbReference type="EMBL" id="CAI9953995.1"/>
    </source>
</evidence>
<keyword evidence="10" id="KW-1185">Reference proteome</keyword>
<evidence type="ECO:0000313" key="3">
    <source>
        <dbReference type="EMBL" id="CAI9937192.1"/>
    </source>
</evidence>
<dbReference type="AlphaFoldDB" id="A0AA86PEQ6"/>
<feature type="compositionally biased region" description="Basic and acidic residues" evidence="1">
    <location>
        <begin position="32"/>
        <end position="41"/>
    </location>
</feature>
<feature type="region of interest" description="Disordered" evidence="1">
    <location>
        <begin position="21"/>
        <end position="41"/>
    </location>
</feature>